<dbReference type="GO" id="GO:0005737">
    <property type="term" value="C:cytoplasm"/>
    <property type="evidence" value="ECO:0007669"/>
    <property type="project" value="TreeGrafter"/>
</dbReference>
<dbReference type="PANTHER" id="PTHR45527">
    <property type="entry name" value="NONRIBOSOMAL PEPTIDE SYNTHETASE"/>
    <property type="match status" value="1"/>
</dbReference>
<dbReference type="InterPro" id="IPR042099">
    <property type="entry name" value="ANL_N_sf"/>
</dbReference>
<feature type="region of interest" description="Disordered" evidence="1">
    <location>
        <begin position="517"/>
        <end position="541"/>
    </location>
</feature>
<dbReference type="FunFam" id="3.40.50.12780:FF:000012">
    <property type="entry name" value="Non-ribosomal peptide synthetase"/>
    <property type="match status" value="1"/>
</dbReference>
<reference evidence="5" key="1">
    <citation type="submission" date="2016-11" db="EMBL/GenBank/DDBJ databases">
        <authorList>
            <person name="Varghese N."/>
            <person name="Submissions S."/>
        </authorList>
    </citation>
    <scope>NUCLEOTIDE SEQUENCE [LARGE SCALE GENOMIC DNA]</scope>
    <source>
        <strain evidence="5">DSM 44671</strain>
    </source>
</reference>
<dbReference type="InterPro" id="IPR001451">
    <property type="entry name" value="Hexapep"/>
</dbReference>
<dbReference type="RefSeq" id="WP_072479728.1">
    <property type="nucleotide sequence ID" value="NZ_FPJG01000006.1"/>
</dbReference>
<evidence type="ECO:0000259" key="3">
    <source>
        <dbReference type="PROSITE" id="PS50075"/>
    </source>
</evidence>
<keyword evidence="2" id="KW-0812">Transmembrane</keyword>
<organism evidence="4 5">
    <name type="scientific">Amycolatopsis australiensis</name>
    <dbReference type="NCBI Taxonomy" id="546364"/>
    <lineage>
        <taxon>Bacteria</taxon>
        <taxon>Bacillati</taxon>
        <taxon>Actinomycetota</taxon>
        <taxon>Actinomycetes</taxon>
        <taxon>Pseudonocardiales</taxon>
        <taxon>Pseudonocardiaceae</taxon>
        <taxon>Amycolatopsis</taxon>
    </lineage>
</organism>
<dbReference type="Pfam" id="PF14602">
    <property type="entry name" value="Hexapep_2"/>
    <property type="match status" value="2"/>
</dbReference>
<name>A0A1K1SQ63_9PSEU</name>
<dbReference type="Gene3D" id="2.160.10.10">
    <property type="entry name" value="Hexapeptide repeat proteins"/>
    <property type="match status" value="2"/>
</dbReference>
<dbReference type="Pfam" id="PF13193">
    <property type="entry name" value="AMP-binding_C"/>
    <property type="match status" value="1"/>
</dbReference>
<dbReference type="InterPro" id="IPR036736">
    <property type="entry name" value="ACP-like_sf"/>
</dbReference>
<dbReference type="GO" id="GO:0031177">
    <property type="term" value="F:phosphopantetheine binding"/>
    <property type="evidence" value="ECO:0007669"/>
    <property type="project" value="TreeGrafter"/>
</dbReference>
<evidence type="ECO:0000313" key="5">
    <source>
        <dbReference type="Proteomes" id="UP000182740"/>
    </source>
</evidence>
<dbReference type="InterPro" id="IPR009081">
    <property type="entry name" value="PP-bd_ACP"/>
</dbReference>
<dbReference type="InterPro" id="IPR020845">
    <property type="entry name" value="AMP-binding_CS"/>
</dbReference>
<dbReference type="InterPro" id="IPR012728">
    <property type="entry name" value="Pls/PosA_C"/>
</dbReference>
<dbReference type="InterPro" id="IPR025110">
    <property type="entry name" value="AMP-bd_C"/>
</dbReference>
<feature type="transmembrane region" description="Helical" evidence="2">
    <location>
        <begin position="1157"/>
        <end position="1180"/>
    </location>
</feature>
<feature type="transmembrane region" description="Helical" evidence="2">
    <location>
        <begin position="918"/>
        <end position="939"/>
    </location>
</feature>
<protein>
    <recommendedName>
        <fullName evidence="3">Carrier domain-containing protein</fullName>
    </recommendedName>
</protein>
<dbReference type="InterPro" id="IPR011004">
    <property type="entry name" value="Trimer_LpxA-like_sf"/>
</dbReference>
<dbReference type="CDD" id="cd05930">
    <property type="entry name" value="A_NRPS"/>
    <property type="match status" value="1"/>
</dbReference>
<keyword evidence="5" id="KW-1185">Reference proteome</keyword>
<dbReference type="PROSITE" id="PS00455">
    <property type="entry name" value="AMP_BINDING"/>
    <property type="match status" value="1"/>
</dbReference>
<dbReference type="STRING" id="546364.SAMN04489730_6389"/>
<dbReference type="Pfam" id="PF00501">
    <property type="entry name" value="AMP-binding"/>
    <property type="match status" value="1"/>
</dbReference>
<gene>
    <name evidence="4" type="ORF">SAMN04489730_6389</name>
</gene>
<dbReference type="SUPFAM" id="SSF56801">
    <property type="entry name" value="Acetyl-CoA synthetase-like"/>
    <property type="match status" value="1"/>
</dbReference>
<dbReference type="InterPro" id="IPR000873">
    <property type="entry name" value="AMP-dep_synth/lig_dom"/>
</dbReference>
<dbReference type="GO" id="GO:0044550">
    <property type="term" value="P:secondary metabolite biosynthetic process"/>
    <property type="evidence" value="ECO:0007669"/>
    <property type="project" value="TreeGrafter"/>
</dbReference>
<keyword evidence="2" id="KW-0472">Membrane</keyword>
<dbReference type="InterPro" id="IPR010071">
    <property type="entry name" value="AA_adenyl_dom"/>
</dbReference>
<accession>A0A1K1SQ63</accession>
<dbReference type="PROSITE" id="PS50075">
    <property type="entry name" value="CARRIER"/>
    <property type="match status" value="1"/>
</dbReference>
<dbReference type="SUPFAM" id="SSF51161">
    <property type="entry name" value="Trimeric LpxA-like enzymes"/>
    <property type="match status" value="2"/>
</dbReference>
<dbReference type="Gene3D" id="3.40.50.12780">
    <property type="entry name" value="N-terminal domain of ligase-like"/>
    <property type="match status" value="1"/>
</dbReference>
<dbReference type="GO" id="GO:0043041">
    <property type="term" value="P:amino acid activation for nonribosomal peptide biosynthetic process"/>
    <property type="evidence" value="ECO:0007669"/>
    <property type="project" value="TreeGrafter"/>
</dbReference>
<dbReference type="Proteomes" id="UP000182740">
    <property type="component" value="Unassembled WGS sequence"/>
</dbReference>
<feature type="transmembrane region" description="Helical" evidence="2">
    <location>
        <begin position="635"/>
        <end position="658"/>
    </location>
</feature>
<feature type="transmembrane region" description="Helical" evidence="2">
    <location>
        <begin position="875"/>
        <end position="898"/>
    </location>
</feature>
<dbReference type="NCBIfam" id="TIGR01733">
    <property type="entry name" value="AA-adenyl-dom"/>
    <property type="match status" value="1"/>
</dbReference>
<feature type="transmembrane region" description="Helical" evidence="2">
    <location>
        <begin position="678"/>
        <end position="700"/>
    </location>
</feature>
<dbReference type="SUPFAM" id="SSF47336">
    <property type="entry name" value="ACP-like"/>
    <property type="match status" value="1"/>
</dbReference>
<dbReference type="Gene3D" id="3.30.300.30">
    <property type="match status" value="1"/>
</dbReference>
<evidence type="ECO:0000256" key="2">
    <source>
        <dbReference type="SAM" id="Phobius"/>
    </source>
</evidence>
<feature type="domain" description="Carrier" evidence="3">
    <location>
        <begin position="542"/>
        <end position="619"/>
    </location>
</feature>
<dbReference type="NCBIfam" id="TIGR02353">
    <property type="entry name" value="NRPS_term_dom"/>
    <property type="match status" value="1"/>
</dbReference>
<dbReference type="OrthoDB" id="2472181at2"/>
<evidence type="ECO:0000313" key="4">
    <source>
        <dbReference type="EMBL" id="SFW86442.1"/>
    </source>
</evidence>
<dbReference type="PANTHER" id="PTHR45527:SF1">
    <property type="entry name" value="FATTY ACID SYNTHASE"/>
    <property type="match status" value="1"/>
</dbReference>
<evidence type="ECO:0000256" key="1">
    <source>
        <dbReference type="SAM" id="MobiDB-lite"/>
    </source>
</evidence>
<keyword evidence="2" id="KW-1133">Transmembrane helix</keyword>
<dbReference type="Pfam" id="PF00550">
    <property type="entry name" value="PP-binding"/>
    <property type="match status" value="1"/>
</dbReference>
<feature type="transmembrane region" description="Helical" evidence="2">
    <location>
        <begin position="1125"/>
        <end position="1145"/>
    </location>
</feature>
<feature type="transmembrane region" description="Helical" evidence="2">
    <location>
        <begin position="550"/>
        <end position="571"/>
    </location>
</feature>
<dbReference type="Gene3D" id="1.10.1200.10">
    <property type="entry name" value="ACP-like"/>
    <property type="match status" value="1"/>
</dbReference>
<dbReference type="InterPro" id="IPR045851">
    <property type="entry name" value="AMP-bd_C_sf"/>
</dbReference>
<proteinExistence type="predicted"/>
<dbReference type="EMBL" id="FPJG01000006">
    <property type="protein sequence ID" value="SFW86442.1"/>
    <property type="molecule type" value="Genomic_DNA"/>
</dbReference>
<sequence>MSPHATPAGELTADGRVLTCAGADPRVRVRDGERLHHLFEAVCDAHPDRLAVDAGDTRLTFGELDAAANRLARHLLAHGVLPGDRVAVLPGEPVEAYVAMLALLKSDAAYVPLDAAFPDERLAFIAGDAGVRLVLTSSAQAGRFDGETVGILCPDGQAARIAERSGARLTAADREPETGELCYVVYTSGSTGRPKGVPIGHRAIVNFVRVAAEVYGIEPADRVYQGLTIAFDFSVEEIWVPLLCGATLVPKPAGAALVGAELHEYLRTRAVTALCCVPTLLATLDEDLPDLRFLLVSGEACPEDLVARWHRPDRRFLNVYGPTETTVTATWSVLHPDRPVTIGVPLPTYSVVILDPDRPVALPAGEPGEIGIAGIGVADGYLNRPDLTERAFVPDFLGLAGNPSGRIYRTGDLGRITADGEIEYHGRGDAQVKIRGYRVELTEIESLLLREPGIAQAVVGTHHPRPGTTELVAYYSLRADTAEVDAGALRRRLREQLPAYMVPVYFERLDRIPMTPSHKADRARLPAPRGPRAGSAETACVPPGNETERVLAGALAAVLGVGRVSVIAHLFDDLAADSLSLAKFCARARESGGLAPMSIQDVYRHPSVRELAAALPAQPAAAAPAPEPYRASTAAYLLCGLVQGLVFLAYLFTAAVFLDLAEGWPAAAAGPVSGYLRLVAVGAGGAGALCVLPIAVKWLLVGRWKAGEIRLWSPAYLRFWLVRTVTRFCPLALFAGSPVYSLYLRLLGAKIGPGAVILARTPPACPDLLTVGAGAVIRKDAHLLCYRAEAGRIRMGPVTVGRHAFVGEKAVLDIGTALGDDAQLGHASSLSAGQAVPAGQHWHGSPGRPSTVDYRGLPPSVAGRLRRTVFGCVQIATLFLVTTPAALAALVLLVRFGYPAAPDFGSGRFYRDEVAGTSLLYAGVLAGGLAIVFTVPRLLTLFLEPGRVYPLYGWRHAAQRAITRLTNLRTFTYLFGDSSYIVHYLRALGYDLGRVRQTGSNFGVEVKHESPFLSAVGAGTMVSDGLSFLNTDYSAASFRLRHTAVAPEAFLGNEIAYPPGARVGRNCLLATKVLVPLDGPVREDVGLLGSPAFEIPRTVRRDTELAHLRSGDALRRGLAAKLRHNTATIGWFLAVRWLLVTGVAGLETGAGSLHPRFGTLATAGGLLASLVFSVAGQILAERAAQGFRRLRPRLCSIYDPAFWRHERFWKLSPGHYLVLFAGTPVKNLLWRLLGVRTGKRLYDDGCAVPEKSLLTLGDDCVLNEGSVIQCHSLEDGAFKADHTVLGAGCTVGVGAFVHYGVTLGEATVVEADAFLMKGSVTPPRTRWRGNPATELVQGSQS</sequence>